<gene>
    <name evidence="2" type="ORF">CLAFUR5_08495</name>
</gene>
<dbReference type="Pfam" id="PF00651">
    <property type="entry name" value="BTB"/>
    <property type="match status" value="1"/>
</dbReference>
<evidence type="ECO:0000313" key="3">
    <source>
        <dbReference type="Proteomes" id="UP000756132"/>
    </source>
</evidence>
<dbReference type="KEGG" id="ffu:CLAFUR5_08495"/>
<dbReference type="SUPFAM" id="SSF54695">
    <property type="entry name" value="POZ domain"/>
    <property type="match status" value="1"/>
</dbReference>
<proteinExistence type="predicted"/>
<dbReference type="CDD" id="cd18186">
    <property type="entry name" value="BTB_POZ_ZBTB_KLHL-like"/>
    <property type="match status" value="1"/>
</dbReference>
<dbReference type="PANTHER" id="PTHR47843:SF5">
    <property type="entry name" value="BTB_POZ DOMAIN PROTEIN"/>
    <property type="match status" value="1"/>
</dbReference>
<dbReference type="Gene3D" id="3.30.710.10">
    <property type="entry name" value="Potassium Channel Kv1.1, Chain A"/>
    <property type="match status" value="1"/>
</dbReference>
<accession>A0A9Q8LDQ9</accession>
<evidence type="ECO:0000313" key="2">
    <source>
        <dbReference type="EMBL" id="UJO15505.1"/>
    </source>
</evidence>
<reference evidence="2" key="2">
    <citation type="journal article" date="2022" name="Microb. Genom.">
        <title>A chromosome-scale genome assembly of the tomato pathogen Cladosporium fulvum reveals a compartmentalized genome architecture and the presence of a dispensable chromosome.</title>
        <authorList>
            <person name="Zaccaron A.Z."/>
            <person name="Chen L.H."/>
            <person name="Samaras A."/>
            <person name="Stergiopoulos I."/>
        </authorList>
    </citation>
    <scope>NUCLEOTIDE SEQUENCE</scope>
    <source>
        <strain evidence="2">Race5_Kim</strain>
    </source>
</reference>
<keyword evidence="3" id="KW-1185">Reference proteome</keyword>
<dbReference type="EMBL" id="CP090165">
    <property type="protein sequence ID" value="UJO15505.1"/>
    <property type="molecule type" value="Genomic_DNA"/>
</dbReference>
<sequence length="272" mass="30417">MVTFCEGISNFLGSADLSDFTITCGGHKWPVHRLCLSLHSSVLAKACNGDFKARYLEGQQKTYDFSEYPKETVAALVRYLYNFDYEVHGEEHGQRMCFHVALAIMADKVPKAFDDHEEGIFADMRQYDIPGLKTLATEKFQATVDETQHAAELAEVAIVAYGAEAATKDICKAIATQLVKHESSLPGREEGEPIETVLQDYPQLAVEIIKLMRPKVSEYPRPPECVEKIYTCPMGCGAKLKAYIPNNKGDYTCPKCGQDRWGQNWARCVQSS</sequence>
<organism evidence="2 3">
    <name type="scientific">Passalora fulva</name>
    <name type="common">Tomato leaf mold</name>
    <name type="synonym">Cladosporium fulvum</name>
    <dbReference type="NCBI Taxonomy" id="5499"/>
    <lineage>
        <taxon>Eukaryota</taxon>
        <taxon>Fungi</taxon>
        <taxon>Dikarya</taxon>
        <taxon>Ascomycota</taxon>
        <taxon>Pezizomycotina</taxon>
        <taxon>Dothideomycetes</taxon>
        <taxon>Dothideomycetidae</taxon>
        <taxon>Mycosphaerellales</taxon>
        <taxon>Mycosphaerellaceae</taxon>
        <taxon>Fulvia</taxon>
    </lineage>
</organism>
<protein>
    <recommendedName>
        <fullName evidence="1">BTB domain-containing protein</fullName>
    </recommendedName>
</protein>
<evidence type="ECO:0000259" key="1">
    <source>
        <dbReference type="PROSITE" id="PS50097"/>
    </source>
</evidence>
<feature type="domain" description="BTB" evidence="1">
    <location>
        <begin position="18"/>
        <end position="89"/>
    </location>
</feature>
<name>A0A9Q8LDQ9_PASFU</name>
<dbReference type="AlphaFoldDB" id="A0A9Q8LDQ9"/>
<dbReference type="RefSeq" id="XP_047759871.1">
    <property type="nucleotide sequence ID" value="XM_047907643.1"/>
</dbReference>
<dbReference type="Proteomes" id="UP000756132">
    <property type="component" value="Chromosome 3"/>
</dbReference>
<dbReference type="PROSITE" id="PS50097">
    <property type="entry name" value="BTB"/>
    <property type="match status" value="1"/>
</dbReference>
<dbReference type="OrthoDB" id="3650515at2759"/>
<dbReference type="InterPro" id="IPR011333">
    <property type="entry name" value="SKP1/BTB/POZ_sf"/>
</dbReference>
<dbReference type="InterPro" id="IPR000210">
    <property type="entry name" value="BTB/POZ_dom"/>
</dbReference>
<dbReference type="PANTHER" id="PTHR47843">
    <property type="entry name" value="BTB DOMAIN-CONTAINING PROTEIN-RELATED"/>
    <property type="match status" value="1"/>
</dbReference>
<dbReference type="GeneID" id="71988373"/>
<reference evidence="2" key="1">
    <citation type="submission" date="2021-12" db="EMBL/GenBank/DDBJ databases">
        <authorList>
            <person name="Zaccaron A."/>
            <person name="Stergiopoulos I."/>
        </authorList>
    </citation>
    <scope>NUCLEOTIDE SEQUENCE</scope>
    <source>
        <strain evidence="2">Race5_Kim</strain>
    </source>
</reference>